<dbReference type="Gene3D" id="3.30.420.10">
    <property type="entry name" value="Ribonuclease H-like superfamily/Ribonuclease H"/>
    <property type="match status" value="1"/>
</dbReference>
<dbReference type="Gene3D" id="3.90.1600.10">
    <property type="entry name" value="Palm domain of DNA polymerase"/>
    <property type="match status" value="1"/>
</dbReference>
<evidence type="ECO:0000256" key="8">
    <source>
        <dbReference type="ARBA" id="ARBA00049244"/>
    </source>
</evidence>
<dbReference type="Pfam" id="PF03175">
    <property type="entry name" value="DNA_pol_B_2"/>
    <property type="match status" value="1"/>
</dbReference>
<keyword evidence="5" id="KW-0235">DNA replication</keyword>
<accession>A0A6C0JYS8</accession>
<evidence type="ECO:0000313" key="11">
    <source>
        <dbReference type="EMBL" id="QHU09048.1"/>
    </source>
</evidence>
<feature type="compositionally biased region" description="Basic and acidic residues" evidence="9">
    <location>
        <begin position="1"/>
        <end position="11"/>
    </location>
</feature>
<dbReference type="EMBL" id="MN740703">
    <property type="protein sequence ID" value="QHU09048.1"/>
    <property type="molecule type" value="Genomic_DNA"/>
</dbReference>
<evidence type="ECO:0000256" key="4">
    <source>
        <dbReference type="ARBA" id="ARBA00022695"/>
    </source>
</evidence>
<feature type="domain" description="DNA-directed DNA polymerase family B mitochondria/virus" evidence="10">
    <location>
        <begin position="490"/>
        <end position="927"/>
    </location>
</feature>
<feature type="region of interest" description="Disordered" evidence="9">
    <location>
        <begin position="1"/>
        <end position="43"/>
    </location>
</feature>
<organism evidence="11">
    <name type="scientific">viral metagenome</name>
    <dbReference type="NCBI Taxonomy" id="1070528"/>
    <lineage>
        <taxon>unclassified sequences</taxon>
        <taxon>metagenomes</taxon>
        <taxon>organismal metagenomes</taxon>
    </lineage>
</organism>
<protein>
    <recommendedName>
        <fullName evidence="2">DNA-directed DNA polymerase</fullName>
        <ecNumber evidence="2">2.7.7.7</ecNumber>
    </recommendedName>
</protein>
<sequence length="1113" mass="129358">MNRPRLQEGKRPAVPRNRPVLRRAPAIPRRPFPGPPSEYKQPERKYKKIKVKTFDFKPSELKPFTNLSEVKLSQTNINRDELFNPISRARLRRLNVDIEYGLIEDVKLNDIDNEYIKHIFKLLAESKLNYLSDNMASTFVEALKDSKYNMLRITMNDGRVIFRPINETMDEFLLNYLINEVEYEHMQGSDTIYELRAQITSIMPYSENEDKKINPSGKRLYKNNTVRSVAFFDKVNTTKIDLSRYQIYTNEQIKELNGNIENCYIHSLQINGIDTSILDSIKLRFQSGVHMPKSDFKEISSTINKKIILSFYDEKEVLRSTTYGTGDVINLGIYNNHVFINDKTNYTMYSIKNYDRIKDIPNFNMIYNSSNRKSADKFINSLQLIKLLDDNEHFVKSKIQLSPQQKLNINLDNIKNEQQLIKENKINSHCKNIWFSDCESFVHTGTHDLYLIGTVSIDNNNVKIFNVCQSSEQKIVWQWLNTITKDGTTNALCYFHNLKYDYNILEKYLNISSICQKDGNIYNVKMKYKNKEIELRDSYKLLSVPLCQFSNMFNLGLNKLEAISYEYYTKENNNKIIDSKVYRDLLKPSDQKIFDEAVKPYLNNGKFNPLKYYVDYLKNDCLVLKGGLIEMNEILLGITDNNLGAFHKLTISSLTDSFMRLSGVFDGVYELTGNLRAYCGQSAYGGRVHANESYVGKIINDKPIADFDSVSCYPSAIFRLNHEIGLPTGPAQRIDQKDLKDWELFHWAIMTVKITKINKIQQMPIIAHRGKDSIEYLNEPPVEPVIIDKTTLEDYIRLHDIEYEVLDGIFWNGMPNKKWKNIIYNLFQERLKYKKTNKPLANILKLMLNSAYGKCLIKASTNKTSIIKRTTYKKVEGKWAITNEDNIGTYIKNNFNTIKSIRRINDKQYLVDQITIDKSYNRSHIATFVLSMSKRIMNEIFDIANELKQPIFYQDTDSMHLYDESIEVIEQEYKRLYGRELIGKQLGQFHPDFDNPPGFDGYMTSSAFLALGKKSYIDRLACDGIDTGHNHIRLKGITKLGIQHAIEQYEDQGITDGAWQLFKDLARGEEKQIILNPVLKDGTKGVMFDISKGSITTRLDFIRTLHFPKLTQE</sequence>
<dbReference type="GO" id="GO:0006260">
    <property type="term" value="P:DNA replication"/>
    <property type="evidence" value="ECO:0007669"/>
    <property type="project" value="UniProtKB-KW"/>
</dbReference>
<dbReference type="PANTHER" id="PTHR48144">
    <property type="entry name" value="DNA-DIRECTED DNA POLYMERASE"/>
    <property type="match status" value="1"/>
</dbReference>
<dbReference type="AlphaFoldDB" id="A0A6C0JYS8"/>
<dbReference type="InterPro" id="IPR036397">
    <property type="entry name" value="RNaseH_sf"/>
</dbReference>
<dbReference type="SUPFAM" id="SSF56672">
    <property type="entry name" value="DNA/RNA polymerases"/>
    <property type="match status" value="1"/>
</dbReference>
<dbReference type="InterPro" id="IPR023211">
    <property type="entry name" value="DNA_pol_palm_dom_sf"/>
</dbReference>
<comment type="similarity">
    <text evidence="1">Belongs to the DNA polymerase type-B family.</text>
</comment>
<evidence type="ECO:0000256" key="5">
    <source>
        <dbReference type="ARBA" id="ARBA00022705"/>
    </source>
</evidence>
<dbReference type="InterPro" id="IPR004868">
    <property type="entry name" value="DNA-dir_DNA_pol_B_mt/vir"/>
</dbReference>
<dbReference type="InterPro" id="IPR043502">
    <property type="entry name" value="DNA/RNA_pol_sf"/>
</dbReference>
<reference evidence="11" key="1">
    <citation type="journal article" date="2020" name="Nature">
        <title>Giant virus diversity and host interactions through global metagenomics.</title>
        <authorList>
            <person name="Schulz F."/>
            <person name="Roux S."/>
            <person name="Paez-Espino D."/>
            <person name="Jungbluth S."/>
            <person name="Walsh D.A."/>
            <person name="Denef V.J."/>
            <person name="McMahon K.D."/>
            <person name="Konstantinidis K.T."/>
            <person name="Eloe-Fadrosh E.A."/>
            <person name="Kyrpides N.C."/>
            <person name="Woyke T."/>
        </authorList>
    </citation>
    <scope>NUCLEOTIDE SEQUENCE</scope>
    <source>
        <strain evidence="11">GVMAG-S-1064190-84</strain>
    </source>
</reference>
<keyword evidence="4" id="KW-0548">Nucleotidyltransferase</keyword>
<evidence type="ECO:0000259" key="10">
    <source>
        <dbReference type="Pfam" id="PF03175"/>
    </source>
</evidence>
<keyword evidence="6" id="KW-0239">DNA-directed DNA polymerase</keyword>
<evidence type="ECO:0000256" key="7">
    <source>
        <dbReference type="ARBA" id="ARBA00023125"/>
    </source>
</evidence>
<evidence type="ECO:0000256" key="1">
    <source>
        <dbReference type="ARBA" id="ARBA00005755"/>
    </source>
</evidence>
<keyword evidence="3" id="KW-0808">Transferase</keyword>
<dbReference type="PANTHER" id="PTHR48144:SF2">
    <property type="entry name" value="DNA-DIRECTED DNA POLYMERASE"/>
    <property type="match status" value="1"/>
</dbReference>
<dbReference type="InterPro" id="IPR012337">
    <property type="entry name" value="RNaseH-like_sf"/>
</dbReference>
<dbReference type="SUPFAM" id="SSF53098">
    <property type="entry name" value="Ribonuclease H-like"/>
    <property type="match status" value="1"/>
</dbReference>
<evidence type="ECO:0000256" key="6">
    <source>
        <dbReference type="ARBA" id="ARBA00022932"/>
    </source>
</evidence>
<dbReference type="GO" id="GO:0003677">
    <property type="term" value="F:DNA binding"/>
    <property type="evidence" value="ECO:0007669"/>
    <property type="project" value="UniProtKB-KW"/>
</dbReference>
<dbReference type="GO" id="GO:0000166">
    <property type="term" value="F:nucleotide binding"/>
    <property type="evidence" value="ECO:0007669"/>
    <property type="project" value="InterPro"/>
</dbReference>
<proteinExistence type="inferred from homology"/>
<evidence type="ECO:0000256" key="9">
    <source>
        <dbReference type="SAM" id="MobiDB-lite"/>
    </source>
</evidence>
<dbReference type="GO" id="GO:0003887">
    <property type="term" value="F:DNA-directed DNA polymerase activity"/>
    <property type="evidence" value="ECO:0007669"/>
    <property type="project" value="UniProtKB-KW"/>
</dbReference>
<evidence type="ECO:0000256" key="3">
    <source>
        <dbReference type="ARBA" id="ARBA00022679"/>
    </source>
</evidence>
<keyword evidence="7" id="KW-0238">DNA-binding</keyword>
<name>A0A6C0JYS8_9ZZZZ</name>
<comment type="catalytic activity">
    <reaction evidence="8">
        <text>DNA(n) + a 2'-deoxyribonucleoside 5'-triphosphate = DNA(n+1) + diphosphate</text>
        <dbReference type="Rhea" id="RHEA:22508"/>
        <dbReference type="Rhea" id="RHEA-COMP:17339"/>
        <dbReference type="Rhea" id="RHEA-COMP:17340"/>
        <dbReference type="ChEBI" id="CHEBI:33019"/>
        <dbReference type="ChEBI" id="CHEBI:61560"/>
        <dbReference type="ChEBI" id="CHEBI:173112"/>
        <dbReference type="EC" id="2.7.7.7"/>
    </reaction>
</comment>
<evidence type="ECO:0000256" key="2">
    <source>
        <dbReference type="ARBA" id="ARBA00012417"/>
    </source>
</evidence>
<dbReference type="EC" id="2.7.7.7" evidence="2"/>